<evidence type="ECO:0000313" key="4">
    <source>
        <dbReference type="Proteomes" id="UP001387447"/>
    </source>
</evidence>
<keyword evidence="1" id="KW-0304">Gas vesicle</keyword>
<sequence length="90" mass="9591">MAVEKVNSSSSLAEVIDRILDKGIVIDAGSCSLVGKKLSVESKAVVIASVETYLKYAEAVGLTAQASASFCIKRVSTVNFQRSDHLILLF</sequence>
<dbReference type="RefSeq" id="WP_368662787.1">
    <property type="nucleotide sequence ID" value="NZ_JBBWYZ010000002.1"/>
</dbReference>
<comment type="subcellular location">
    <subcellularLocation>
        <location evidence="2">Gas vesicle</location>
    </subcellularLocation>
</comment>
<dbReference type="InterPro" id="IPR000638">
    <property type="entry name" value="Gas-vesicle_GvpA-like"/>
</dbReference>
<gene>
    <name evidence="3" type="primary">gvpJ</name>
    <name evidence="3" type="ORF">AAEJ74_02165</name>
</gene>
<reference evidence="3 4" key="1">
    <citation type="journal article" date="2024" name="Front. Microbiol.">
        <title>Transcriptomic insights into the dominance of two phototrophs throughout the water column of a tropical hypersaline-alkaline crater lake (Dziani Dzaha, Mayotte).</title>
        <authorList>
            <person name="Duperron S."/>
            <person name="Halary S."/>
            <person name="Bouly J.-P."/>
            <person name="Roussel T."/>
            <person name="Hugoni M."/>
            <person name="Bruto M."/>
            <person name="Oger P."/>
            <person name="Duval C."/>
            <person name="Woo A."/>
            <person name="Jezequiel D."/>
            <person name="Ader M."/>
            <person name="Leboulanger C."/>
            <person name="Agogue H."/>
            <person name="Grossi V."/>
            <person name="Trousselier M."/>
            <person name="Bernard C."/>
        </authorList>
    </citation>
    <scope>NUCLEOTIDE SEQUENCE [LARGE SCALE GENOMIC DNA]</scope>
    <source>
        <strain evidence="3 4">PMC 851.14</strain>
    </source>
</reference>
<comment type="caution">
    <text evidence="3">The sequence shown here is derived from an EMBL/GenBank/DDBJ whole genome shotgun (WGS) entry which is preliminary data.</text>
</comment>
<dbReference type="Proteomes" id="UP001387447">
    <property type="component" value="Unassembled WGS sequence"/>
</dbReference>
<organism evidence="3 4">
    <name type="scientific">Limnospira fusiformis PMC 851.14</name>
    <dbReference type="NCBI Taxonomy" id="2219512"/>
    <lineage>
        <taxon>Bacteria</taxon>
        <taxon>Bacillati</taxon>
        <taxon>Cyanobacteriota</taxon>
        <taxon>Cyanophyceae</taxon>
        <taxon>Oscillatoriophycideae</taxon>
        <taxon>Oscillatoriales</taxon>
        <taxon>Sirenicapillariaceae</taxon>
        <taxon>Limnospira</taxon>
    </lineage>
</organism>
<name>A0ABU9EF19_LIMFS</name>
<evidence type="ECO:0000256" key="1">
    <source>
        <dbReference type="ARBA" id="ARBA00022987"/>
    </source>
</evidence>
<protein>
    <submittedName>
        <fullName evidence="3">Gas vesicle protein GvpJ</fullName>
    </submittedName>
</protein>
<dbReference type="PROSITE" id="PS00234">
    <property type="entry name" value="GAS_VESICLE_A_1"/>
    <property type="match status" value="1"/>
</dbReference>
<proteinExistence type="predicted"/>
<accession>A0ABU9EF19</accession>
<evidence type="ECO:0000256" key="2">
    <source>
        <dbReference type="ARBA" id="ARBA00035108"/>
    </source>
</evidence>
<keyword evidence="4" id="KW-1185">Reference proteome</keyword>
<dbReference type="InterPro" id="IPR018493">
    <property type="entry name" value="GvpA-like_CS"/>
</dbReference>
<evidence type="ECO:0000313" key="3">
    <source>
        <dbReference type="EMBL" id="MEK9510532.1"/>
    </source>
</evidence>
<dbReference type="EMBL" id="JBBWYZ010000002">
    <property type="protein sequence ID" value="MEK9510532.1"/>
    <property type="molecule type" value="Genomic_DNA"/>
</dbReference>
<dbReference type="Pfam" id="PF00741">
    <property type="entry name" value="Gas_vesicle"/>
    <property type="match status" value="1"/>
</dbReference>